<feature type="compositionally biased region" description="Basic and acidic residues" evidence="1">
    <location>
        <begin position="141"/>
        <end position="156"/>
    </location>
</feature>
<organism evidence="4 5">
    <name type="scientific">Sporothrix curviconia</name>
    <dbReference type="NCBI Taxonomy" id="1260050"/>
    <lineage>
        <taxon>Eukaryota</taxon>
        <taxon>Fungi</taxon>
        <taxon>Dikarya</taxon>
        <taxon>Ascomycota</taxon>
        <taxon>Pezizomycotina</taxon>
        <taxon>Sordariomycetes</taxon>
        <taxon>Sordariomycetidae</taxon>
        <taxon>Ophiostomatales</taxon>
        <taxon>Ophiostomataceae</taxon>
        <taxon>Sporothrix</taxon>
    </lineage>
</organism>
<feature type="region of interest" description="Disordered" evidence="1">
    <location>
        <begin position="450"/>
        <end position="500"/>
    </location>
</feature>
<keyword evidence="2" id="KW-0472">Membrane</keyword>
<feature type="transmembrane region" description="Helical" evidence="2">
    <location>
        <begin position="508"/>
        <end position="530"/>
    </location>
</feature>
<feature type="domain" description="FHA" evidence="3">
    <location>
        <begin position="11"/>
        <end position="52"/>
    </location>
</feature>
<feature type="compositionally biased region" description="Low complexity" evidence="1">
    <location>
        <begin position="283"/>
        <end position="293"/>
    </location>
</feature>
<keyword evidence="5" id="KW-1185">Reference proteome</keyword>
<dbReference type="PROSITE" id="PS50006">
    <property type="entry name" value="FHA_DOMAIN"/>
    <property type="match status" value="1"/>
</dbReference>
<feature type="compositionally biased region" description="Acidic residues" evidence="1">
    <location>
        <begin position="162"/>
        <end position="213"/>
    </location>
</feature>
<keyword evidence="2" id="KW-0812">Transmembrane</keyword>
<evidence type="ECO:0000313" key="4">
    <source>
        <dbReference type="EMBL" id="CAK7234924.1"/>
    </source>
</evidence>
<feature type="region of interest" description="Disordered" evidence="1">
    <location>
        <begin position="272"/>
        <end position="293"/>
    </location>
</feature>
<dbReference type="Proteomes" id="UP001642405">
    <property type="component" value="Unassembled WGS sequence"/>
</dbReference>
<evidence type="ECO:0000256" key="1">
    <source>
        <dbReference type="SAM" id="MobiDB-lite"/>
    </source>
</evidence>
<dbReference type="InterPro" id="IPR000253">
    <property type="entry name" value="FHA_dom"/>
</dbReference>
<evidence type="ECO:0000313" key="5">
    <source>
        <dbReference type="Proteomes" id="UP001642405"/>
    </source>
</evidence>
<dbReference type="EMBL" id="CAWUHB010000091">
    <property type="protein sequence ID" value="CAK7234924.1"/>
    <property type="molecule type" value="Genomic_DNA"/>
</dbReference>
<keyword evidence="2" id="KW-1133">Transmembrane helix</keyword>
<reference evidence="4 5" key="1">
    <citation type="submission" date="2024-01" db="EMBL/GenBank/DDBJ databases">
        <authorList>
            <person name="Allen C."/>
            <person name="Tagirdzhanova G."/>
        </authorList>
    </citation>
    <scope>NUCLEOTIDE SEQUENCE [LARGE SCALE GENOMIC DNA]</scope>
</reference>
<protein>
    <recommendedName>
        <fullName evidence="3">FHA domain-containing protein</fullName>
    </recommendedName>
</protein>
<feature type="compositionally biased region" description="Acidic residues" evidence="1">
    <location>
        <begin position="129"/>
        <end position="139"/>
    </location>
</feature>
<accession>A0ABP0CS38</accession>
<evidence type="ECO:0000256" key="2">
    <source>
        <dbReference type="SAM" id="Phobius"/>
    </source>
</evidence>
<feature type="region of interest" description="Disordered" evidence="1">
    <location>
        <begin position="125"/>
        <end position="260"/>
    </location>
</feature>
<sequence>MAAGFEATPKFSIGRASKTASKGLVPATDNAFFDSPVVSRLHAEVTANFENGAGPAERARSYCAPDSEDCLSDGSDCDCSSVHGDDDNCDTTAAGLIVQDTEGAEDIDNCFIIEAPELVDITMGGEAASDSESDSDYGESDSIKDSEVRNPHDSKSAHALSNEEDDEEDDDEEDDEDDEDGGGDEEEDEEEEEEEENEEDGAEVGDAEGDFLDQEFKDFDARSLSSPPSPRLVKEVTPSCGDSLPINGLWTPPSVSDKEPVAVDASAKETAAEAASNDFVGFDDPPTDTAPRATTVKCDISSILNPSPSSSPPKLAVDNDALPEPVVCLDTQEVLDATASWDLYKIPALLNEPSVDDEPQMTSALATSGDGIFMSPIVADITSRVDPSGDGTAPTIQRLKDSFIVQESLGLGLFDDAASDLPNATIDGNVDSTIGVAASTKHKMEKAMKKRKADEMAADAEPMPVAEKDTDADAGSTPVSSEEPAAKRQATPAAVTAMRQPKGRMWAVAEKIGIAALGGAVVLGSLIYTAPSF</sequence>
<evidence type="ECO:0000259" key="3">
    <source>
        <dbReference type="PROSITE" id="PS50006"/>
    </source>
</evidence>
<comment type="caution">
    <text evidence="4">The sequence shown here is derived from an EMBL/GenBank/DDBJ whole genome shotgun (WGS) entry which is preliminary data.</text>
</comment>
<gene>
    <name evidence="4" type="ORF">SCUCBS95973_009095</name>
</gene>
<name>A0ABP0CS38_9PEZI</name>
<proteinExistence type="predicted"/>